<reference evidence="4" key="1">
    <citation type="submission" date="2022-08" db="EMBL/GenBank/DDBJ databases">
        <title>Genomic Encyclopedia of Type Strains, Phase V (KMG-V): Genome sequencing to study the core and pangenomes of soil and plant-associated prokaryotes.</title>
        <authorList>
            <person name="Whitman W."/>
        </authorList>
    </citation>
    <scope>NUCLEOTIDE SEQUENCE</scope>
    <source>
        <strain evidence="4">0</strain>
    </source>
</reference>
<sequence>MSQQLQIWERLPDEEIVVKANELITSQLNWTTREYRVFIAHVSQLNRDDKDFDEVSIRLQELCEISDTNTESLYSEMDQIADRLTDKKINVGKGIEGRQTGGYVNVYSSCTYDASTGEITGEFTEKMRPLLLQLKEHFTMYYRRHALAMRSTYAMRFYEILKRYEYQGRFQLSVEELRTIFGLEDKYSRFGDLKRNVIDRAQEELDEKGDVTFEYQVLREGRSPVAIDFSIENVHDEEIEDPPDLDLESPPESQEQEDDRLQKFDTLPEKIQQDIKQKALRKAKHNNPDGGKMLIESQMWMYAIKIAREKGHMD</sequence>
<protein>
    <submittedName>
        <fullName evidence="4">Plasmid replication initiation protein</fullName>
    </submittedName>
</protein>
<evidence type="ECO:0000259" key="3">
    <source>
        <dbReference type="Pfam" id="PF01051"/>
    </source>
</evidence>
<dbReference type="Gene3D" id="1.10.10.10">
    <property type="entry name" value="Winged helix-like DNA-binding domain superfamily/Winged helix DNA-binding domain"/>
    <property type="match status" value="2"/>
</dbReference>
<feature type="region of interest" description="Disordered" evidence="2">
    <location>
        <begin position="240"/>
        <end position="267"/>
    </location>
</feature>
<comment type="similarity">
    <text evidence="1">Belongs to the initiator RepB protein family.</text>
</comment>
<gene>
    <name evidence="4" type="ORF">GGP71_003191</name>
</gene>
<dbReference type="InterPro" id="IPR036390">
    <property type="entry name" value="WH_DNA-bd_sf"/>
</dbReference>
<proteinExistence type="inferred from homology"/>
<dbReference type="Pfam" id="PF21205">
    <property type="entry name" value="Rep3_C"/>
    <property type="match status" value="1"/>
</dbReference>
<evidence type="ECO:0000256" key="2">
    <source>
        <dbReference type="SAM" id="MobiDB-lite"/>
    </source>
</evidence>
<dbReference type="InterPro" id="IPR000525">
    <property type="entry name" value="Initiator_Rep_WH1"/>
</dbReference>
<dbReference type="SUPFAM" id="SSF46785">
    <property type="entry name" value="Winged helix' DNA-binding domain"/>
    <property type="match status" value="2"/>
</dbReference>
<accession>A0A9X2Q1F3</accession>
<dbReference type="AlphaFoldDB" id="A0A9X2Q1F3"/>
<dbReference type="RefSeq" id="WP_259055664.1">
    <property type="nucleotide sequence ID" value="NZ_JANUAA010000022.1"/>
</dbReference>
<dbReference type="GO" id="GO:0006270">
    <property type="term" value="P:DNA replication initiation"/>
    <property type="evidence" value="ECO:0007669"/>
    <property type="project" value="InterPro"/>
</dbReference>
<evidence type="ECO:0000256" key="1">
    <source>
        <dbReference type="ARBA" id="ARBA00038283"/>
    </source>
</evidence>
<dbReference type="Pfam" id="PF01051">
    <property type="entry name" value="Rep3_N"/>
    <property type="match status" value="1"/>
</dbReference>
<feature type="domain" description="Initiator Rep protein WH1" evidence="3">
    <location>
        <begin position="16"/>
        <end position="162"/>
    </location>
</feature>
<comment type="caution">
    <text evidence="4">The sequence shown here is derived from an EMBL/GenBank/DDBJ whole genome shotgun (WGS) entry which is preliminary data.</text>
</comment>
<dbReference type="Proteomes" id="UP001155027">
    <property type="component" value="Unassembled WGS sequence"/>
</dbReference>
<feature type="compositionally biased region" description="Acidic residues" evidence="2">
    <location>
        <begin position="240"/>
        <end position="258"/>
    </location>
</feature>
<name>A0A9X2Q1F3_9BACT</name>
<evidence type="ECO:0000313" key="5">
    <source>
        <dbReference type="Proteomes" id="UP001155027"/>
    </source>
</evidence>
<dbReference type="InterPro" id="IPR036388">
    <property type="entry name" value="WH-like_DNA-bd_sf"/>
</dbReference>
<dbReference type="GO" id="GO:0003887">
    <property type="term" value="F:DNA-directed DNA polymerase activity"/>
    <property type="evidence" value="ECO:0007669"/>
    <property type="project" value="InterPro"/>
</dbReference>
<evidence type="ECO:0000313" key="4">
    <source>
        <dbReference type="EMBL" id="MCS3679242.1"/>
    </source>
</evidence>
<organism evidence="4 5">
    <name type="scientific">Salinibacter ruber</name>
    <dbReference type="NCBI Taxonomy" id="146919"/>
    <lineage>
        <taxon>Bacteria</taxon>
        <taxon>Pseudomonadati</taxon>
        <taxon>Rhodothermota</taxon>
        <taxon>Rhodothermia</taxon>
        <taxon>Rhodothermales</taxon>
        <taxon>Salinibacteraceae</taxon>
        <taxon>Salinibacter</taxon>
    </lineage>
</organism>
<dbReference type="EMBL" id="JANUAU010000015">
    <property type="protein sequence ID" value="MCS3679242.1"/>
    <property type="molecule type" value="Genomic_DNA"/>
</dbReference>